<proteinExistence type="predicted"/>
<reference evidence="6 7" key="1">
    <citation type="submission" date="2013-11" db="EMBL/GenBank/DDBJ databases">
        <title>Genome sequencing of Stegodyphus mimosarum.</title>
        <authorList>
            <person name="Bechsgaard J."/>
        </authorList>
    </citation>
    <scope>NUCLEOTIDE SEQUENCE [LARGE SCALE GENOMIC DNA]</scope>
</reference>
<evidence type="ECO:0000256" key="1">
    <source>
        <dbReference type="ARBA" id="ARBA00004370"/>
    </source>
</evidence>
<protein>
    <recommendedName>
        <fullName evidence="5">Receptor ligand binding region domain-containing protein</fullName>
    </recommendedName>
</protein>
<evidence type="ECO:0000256" key="2">
    <source>
        <dbReference type="ARBA" id="ARBA00022692"/>
    </source>
</evidence>
<dbReference type="SUPFAM" id="SSF53822">
    <property type="entry name" value="Periplasmic binding protein-like I"/>
    <property type="match status" value="1"/>
</dbReference>
<evidence type="ECO:0000313" key="6">
    <source>
        <dbReference type="EMBL" id="KFM82455.1"/>
    </source>
</evidence>
<dbReference type="InterPro" id="IPR001828">
    <property type="entry name" value="ANF_lig-bd_rcpt"/>
</dbReference>
<gene>
    <name evidence="6" type="ORF">X975_26130</name>
</gene>
<dbReference type="GO" id="GO:0016020">
    <property type="term" value="C:membrane"/>
    <property type="evidence" value="ECO:0007669"/>
    <property type="project" value="UniProtKB-SubCell"/>
</dbReference>
<dbReference type="STRING" id="407821.A0A087UYL6"/>
<dbReference type="AlphaFoldDB" id="A0A087UYL6"/>
<keyword evidence="7" id="KW-1185">Reference proteome</keyword>
<dbReference type="InterPro" id="IPR028082">
    <property type="entry name" value="Peripla_BP_I"/>
</dbReference>
<dbReference type="Proteomes" id="UP000054359">
    <property type="component" value="Unassembled WGS sequence"/>
</dbReference>
<dbReference type="OrthoDB" id="411630at2759"/>
<feature type="non-terminal residue" evidence="6">
    <location>
        <position position="66"/>
    </location>
</feature>
<comment type="subcellular location">
    <subcellularLocation>
        <location evidence="1">Membrane</location>
    </subcellularLocation>
</comment>
<dbReference type="EMBL" id="KK122309">
    <property type="protein sequence ID" value="KFM82455.1"/>
    <property type="molecule type" value="Genomic_DNA"/>
</dbReference>
<keyword evidence="2" id="KW-0812">Transmembrane</keyword>
<evidence type="ECO:0000256" key="4">
    <source>
        <dbReference type="ARBA" id="ARBA00023136"/>
    </source>
</evidence>
<organism evidence="6 7">
    <name type="scientific">Stegodyphus mimosarum</name>
    <name type="common">African social velvet spider</name>
    <dbReference type="NCBI Taxonomy" id="407821"/>
    <lineage>
        <taxon>Eukaryota</taxon>
        <taxon>Metazoa</taxon>
        <taxon>Ecdysozoa</taxon>
        <taxon>Arthropoda</taxon>
        <taxon>Chelicerata</taxon>
        <taxon>Arachnida</taxon>
        <taxon>Araneae</taxon>
        <taxon>Araneomorphae</taxon>
        <taxon>Entelegynae</taxon>
        <taxon>Eresoidea</taxon>
        <taxon>Eresidae</taxon>
        <taxon>Stegodyphus</taxon>
    </lineage>
</organism>
<evidence type="ECO:0000259" key="5">
    <source>
        <dbReference type="Pfam" id="PF01094"/>
    </source>
</evidence>
<dbReference type="Pfam" id="PF01094">
    <property type="entry name" value="ANF_receptor"/>
    <property type="match status" value="1"/>
</dbReference>
<keyword evidence="4" id="KW-0472">Membrane</keyword>
<feature type="non-terminal residue" evidence="6">
    <location>
        <position position="1"/>
    </location>
</feature>
<evidence type="ECO:0000256" key="3">
    <source>
        <dbReference type="ARBA" id="ARBA00022989"/>
    </source>
</evidence>
<keyword evidence="3" id="KW-1133">Transmembrane helix</keyword>
<feature type="domain" description="Receptor ligand binding region" evidence="5">
    <location>
        <begin position="1"/>
        <end position="60"/>
    </location>
</feature>
<accession>A0A087UYL6</accession>
<sequence length="66" mass="7496">RTVAPDSSHNAAILAFIRYHKWYTVAAFHEQGDKHALPMTKLVTDLEQINVTVALTKGTNDRDFRD</sequence>
<name>A0A087UYL6_STEMI</name>
<evidence type="ECO:0000313" key="7">
    <source>
        <dbReference type="Proteomes" id="UP000054359"/>
    </source>
</evidence>
<dbReference type="Gene3D" id="3.40.50.2300">
    <property type="match status" value="1"/>
</dbReference>